<evidence type="ECO:0000313" key="2">
    <source>
        <dbReference type="Proteomes" id="UP000034883"/>
    </source>
</evidence>
<sequence>MRTELLPSFPAFAEHPCSMPLVEHLARARLVEANRAKRALSGLLEVVDARRPVAAARAAVRAFALAAHRLASLERAAGSHAAAERALSDALTRLLGLAVDRRAEPELRVAAAHAAESCADDLATLYDDHELAEHAGYARRAIVMAQRAARNAMS</sequence>
<dbReference type="AlphaFoldDB" id="A0A0F6YMC6"/>
<keyword evidence="2" id="KW-1185">Reference proteome</keyword>
<name>A0A0F6YMC6_9BACT</name>
<protein>
    <submittedName>
        <fullName evidence="1">Uncharacterized protein</fullName>
    </submittedName>
</protein>
<dbReference type="KEGG" id="samy:DB32_008015"/>
<reference evidence="1 2" key="1">
    <citation type="submission" date="2015-03" db="EMBL/GenBank/DDBJ databases">
        <title>Genome assembly of Sandaracinus amylolyticus DSM 53668.</title>
        <authorList>
            <person name="Sharma G."/>
            <person name="Subramanian S."/>
        </authorList>
    </citation>
    <scope>NUCLEOTIDE SEQUENCE [LARGE SCALE GENOMIC DNA]</scope>
    <source>
        <strain evidence="1 2">DSM 53668</strain>
    </source>
</reference>
<organism evidence="1 2">
    <name type="scientific">Sandaracinus amylolyticus</name>
    <dbReference type="NCBI Taxonomy" id="927083"/>
    <lineage>
        <taxon>Bacteria</taxon>
        <taxon>Pseudomonadati</taxon>
        <taxon>Myxococcota</taxon>
        <taxon>Polyangia</taxon>
        <taxon>Polyangiales</taxon>
        <taxon>Sandaracinaceae</taxon>
        <taxon>Sandaracinus</taxon>
    </lineage>
</organism>
<dbReference type="EMBL" id="CP011125">
    <property type="protein sequence ID" value="AKF10866.1"/>
    <property type="molecule type" value="Genomic_DNA"/>
</dbReference>
<accession>A0A0F6YMC6</accession>
<proteinExistence type="predicted"/>
<dbReference type="RefSeq" id="WP_053237791.1">
    <property type="nucleotide sequence ID" value="NZ_CP011125.1"/>
</dbReference>
<dbReference type="Proteomes" id="UP000034883">
    <property type="component" value="Chromosome"/>
</dbReference>
<dbReference type="STRING" id="927083.DB32_008015"/>
<gene>
    <name evidence="1" type="ORF">DB32_008015</name>
</gene>
<evidence type="ECO:0000313" key="1">
    <source>
        <dbReference type="EMBL" id="AKF10866.1"/>
    </source>
</evidence>